<dbReference type="InterPro" id="IPR002052">
    <property type="entry name" value="DNA_methylase_N6_adenine_CS"/>
</dbReference>
<evidence type="ECO:0000256" key="5">
    <source>
        <dbReference type="ARBA" id="ARBA00022691"/>
    </source>
</evidence>
<proteinExistence type="predicted"/>
<keyword evidence="2" id="KW-0698">rRNA processing</keyword>
<keyword evidence="5" id="KW-0949">S-adenosyl-L-methionine</keyword>
<evidence type="ECO:0000313" key="8">
    <source>
        <dbReference type="Proteomes" id="UP000320582"/>
    </source>
</evidence>
<evidence type="ECO:0000256" key="1">
    <source>
        <dbReference type="ARBA" id="ARBA00022490"/>
    </source>
</evidence>
<evidence type="ECO:0000256" key="3">
    <source>
        <dbReference type="ARBA" id="ARBA00022603"/>
    </source>
</evidence>
<dbReference type="Proteomes" id="UP000320582">
    <property type="component" value="Unassembled WGS sequence"/>
</dbReference>
<accession>A0A543K9N8</accession>
<dbReference type="GO" id="GO:0032259">
    <property type="term" value="P:methylation"/>
    <property type="evidence" value="ECO:0007669"/>
    <property type="project" value="UniProtKB-KW"/>
</dbReference>
<sequence length="351" mass="37501">MANISPIMTDPAPREARLTLAFDEGLSLPEGDISVLRPRAGERFDPLPAARLKLAQGFRPDHDALVQAGFELAQAPVAAPIALVCLPRAKAEGLALIAQAVQLGADLVLVDGQKTDGIESVLKAVRARVEVSGTVSKAHGKLFWFAPSGTDFSDWQAQPQTVSDPDLGDFQTLPGVFSADGIDPGSALLAQHLPDKLPARMADLGAGWGYLSAACLARNGVEALHLVEAEASALELARSNITDPRAQFHWHDACNFALPGPVDGVVMNPPFHTGRKPQPELGLAFIASAARSLGNRGKLWMVANRHLPYEVALASLFTKHEIIAETGTFRVWLAQNPRKKPASAPVARTRR</sequence>
<organism evidence="7 8">
    <name type="scientific">Roseinatronobacter monicus</name>
    <dbReference type="NCBI Taxonomy" id="393481"/>
    <lineage>
        <taxon>Bacteria</taxon>
        <taxon>Pseudomonadati</taxon>
        <taxon>Pseudomonadota</taxon>
        <taxon>Alphaproteobacteria</taxon>
        <taxon>Rhodobacterales</taxon>
        <taxon>Paracoccaceae</taxon>
        <taxon>Roseinatronobacter</taxon>
    </lineage>
</organism>
<protein>
    <submittedName>
        <fullName evidence="7">16S rRNA m(2)G 1207 methyltransferase</fullName>
    </submittedName>
</protein>
<dbReference type="GO" id="GO:0006364">
    <property type="term" value="P:rRNA processing"/>
    <property type="evidence" value="ECO:0007669"/>
    <property type="project" value="UniProtKB-KW"/>
</dbReference>
<reference evidence="7 8" key="1">
    <citation type="submission" date="2019-06" db="EMBL/GenBank/DDBJ databases">
        <title>Genomic Encyclopedia of Archaeal and Bacterial Type Strains, Phase II (KMG-II): from individual species to whole genera.</title>
        <authorList>
            <person name="Goeker M."/>
        </authorList>
    </citation>
    <scope>NUCLEOTIDE SEQUENCE [LARGE SCALE GENOMIC DNA]</scope>
    <source>
        <strain evidence="7 8">DSM 18423</strain>
    </source>
</reference>
<dbReference type="InterPro" id="IPR046977">
    <property type="entry name" value="RsmC/RlmG"/>
</dbReference>
<dbReference type="InterPro" id="IPR007848">
    <property type="entry name" value="Small_mtfrase_dom"/>
</dbReference>
<keyword evidence="3 7" id="KW-0489">Methyltransferase</keyword>
<dbReference type="Pfam" id="PF05175">
    <property type="entry name" value="MTS"/>
    <property type="match status" value="1"/>
</dbReference>
<dbReference type="GO" id="GO:0003676">
    <property type="term" value="F:nucleic acid binding"/>
    <property type="evidence" value="ECO:0007669"/>
    <property type="project" value="InterPro"/>
</dbReference>
<dbReference type="RefSeq" id="WP_246086177.1">
    <property type="nucleotide sequence ID" value="NZ_VFPT01000001.1"/>
</dbReference>
<keyword evidence="4 7" id="KW-0808">Transferase</keyword>
<comment type="caution">
    <text evidence="7">The sequence shown here is derived from an EMBL/GenBank/DDBJ whole genome shotgun (WGS) entry which is preliminary data.</text>
</comment>
<dbReference type="Gene3D" id="3.40.50.150">
    <property type="entry name" value="Vaccinia Virus protein VP39"/>
    <property type="match status" value="1"/>
</dbReference>
<dbReference type="GO" id="GO:0008170">
    <property type="term" value="F:N-methyltransferase activity"/>
    <property type="evidence" value="ECO:0007669"/>
    <property type="project" value="UniProtKB-ARBA"/>
</dbReference>
<dbReference type="CDD" id="cd02440">
    <property type="entry name" value="AdoMet_MTases"/>
    <property type="match status" value="1"/>
</dbReference>
<feature type="domain" description="Methyltransferase small" evidence="6">
    <location>
        <begin position="170"/>
        <end position="331"/>
    </location>
</feature>
<evidence type="ECO:0000259" key="6">
    <source>
        <dbReference type="Pfam" id="PF05175"/>
    </source>
</evidence>
<evidence type="ECO:0000256" key="4">
    <source>
        <dbReference type="ARBA" id="ARBA00022679"/>
    </source>
</evidence>
<gene>
    <name evidence="7" type="ORF">BD293_0375</name>
</gene>
<dbReference type="PANTHER" id="PTHR47816:SF4">
    <property type="entry name" value="RIBOSOMAL RNA SMALL SUBUNIT METHYLTRANSFERASE C"/>
    <property type="match status" value="1"/>
</dbReference>
<dbReference type="InterPro" id="IPR029063">
    <property type="entry name" value="SAM-dependent_MTases_sf"/>
</dbReference>
<evidence type="ECO:0000313" key="7">
    <source>
        <dbReference type="EMBL" id="TQM91800.1"/>
    </source>
</evidence>
<keyword evidence="1" id="KW-0963">Cytoplasm</keyword>
<dbReference type="AlphaFoldDB" id="A0A543K9N8"/>
<dbReference type="PANTHER" id="PTHR47816">
    <property type="entry name" value="RIBOSOMAL RNA SMALL SUBUNIT METHYLTRANSFERASE C"/>
    <property type="match status" value="1"/>
</dbReference>
<keyword evidence="8" id="KW-1185">Reference proteome</keyword>
<dbReference type="EMBL" id="VFPT01000001">
    <property type="protein sequence ID" value="TQM91800.1"/>
    <property type="molecule type" value="Genomic_DNA"/>
</dbReference>
<name>A0A543K9N8_9RHOB</name>
<dbReference type="GO" id="GO:0008757">
    <property type="term" value="F:S-adenosylmethionine-dependent methyltransferase activity"/>
    <property type="evidence" value="ECO:0007669"/>
    <property type="project" value="InterPro"/>
</dbReference>
<evidence type="ECO:0000256" key="2">
    <source>
        <dbReference type="ARBA" id="ARBA00022552"/>
    </source>
</evidence>
<dbReference type="SUPFAM" id="SSF53335">
    <property type="entry name" value="S-adenosyl-L-methionine-dependent methyltransferases"/>
    <property type="match status" value="1"/>
</dbReference>
<dbReference type="PROSITE" id="PS00092">
    <property type="entry name" value="N6_MTASE"/>
    <property type="match status" value="1"/>
</dbReference>